<evidence type="ECO:0000259" key="3">
    <source>
        <dbReference type="PROSITE" id="PS50090"/>
    </source>
</evidence>
<gene>
    <name evidence="4" type="ORF">LOC62_03G004357</name>
</gene>
<dbReference type="PROSITE" id="PS50090">
    <property type="entry name" value="MYB_LIKE"/>
    <property type="match status" value="1"/>
</dbReference>
<evidence type="ECO:0000313" key="4">
    <source>
        <dbReference type="EMBL" id="WOO80829.1"/>
    </source>
</evidence>
<keyword evidence="5" id="KW-1185">Reference proteome</keyword>
<feature type="coiled-coil region" evidence="1">
    <location>
        <begin position="133"/>
        <end position="162"/>
    </location>
</feature>
<evidence type="ECO:0000256" key="2">
    <source>
        <dbReference type="SAM" id="MobiDB-lite"/>
    </source>
</evidence>
<keyword evidence="1" id="KW-0175">Coiled coil</keyword>
<evidence type="ECO:0000256" key="1">
    <source>
        <dbReference type="SAM" id="Coils"/>
    </source>
</evidence>
<dbReference type="AlphaFoldDB" id="A0AAF0YBF5"/>
<dbReference type="GeneID" id="87807595"/>
<sequence length="197" mass="22238">MVTTRTNKDTTATPPRASPHGDRKDSAINLSLSDDTYDTDGESAYVDDPADSEDGEDTEPFDPERKRKRTATTRKNPAAGSSPAVTKGKKAMKEDKTASSSSVSAHIPTPKRARKDWTKNEDLILLELLEAYVRNTYERKTKEEKQEEKQEKEQEMHFAQWAEAQGRLPGRSVRNIRDRVPAVFKNARAQMEKTSKK</sequence>
<proteinExistence type="predicted"/>
<name>A0AAF0YBF5_9TREE</name>
<evidence type="ECO:0000313" key="5">
    <source>
        <dbReference type="Proteomes" id="UP000827549"/>
    </source>
</evidence>
<dbReference type="Gene3D" id="1.10.10.60">
    <property type="entry name" value="Homeodomain-like"/>
    <property type="match status" value="1"/>
</dbReference>
<organism evidence="4 5">
    <name type="scientific">Vanrija pseudolonga</name>
    <dbReference type="NCBI Taxonomy" id="143232"/>
    <lineage>
        <taxon>Eukaryota</taxon>
        <taxon>Fungi</taxon>
        <taxon>Dikarya</taxon>
        <taxon>Basidiomycota</taxon>
        <taxon>Agaricomycotina</taxon>
        <taxon>Tremellomycetes</taxon>
        <taxon>Trichosporonales</taxon>
        <taxon>Trichosporonaceae</taxon>
        <taxon>Vanrija</taxon>
    </lineage>
</organism>
<dbReference type="InterPro" id="IPR001005">
    <property type="entry name" value="SANT/Myb"/>
</dbReference>
<feature type="region of interest" description="Disordered" evidence="2">
    <location>
        <begin position="1"/>
        <end position="113"/>
    </location>
</feature>
<dbReference type="Proteomes" id="UP000827549">
    <property type="component" value="Chromosome 3"/>
</dbReference>
<accession>A0AAF0YBF5</accession>
<protein>
    <recommendedName>
        <fullName evidence="3">Myb-like domain-containing protein</fullName>
    </recommendedName>
</protein>
<dbReference type="RefSeq" id="XP_062626861.1">
    <property type="nucleotide sequence ID" value="XM_062770877.1"/>
</dbReference>
<reference evidence="4" key="1">
    <citation type="submission" date="2023-10" db="EMBL/GenBank/DDBJ databases">
        <authorList>
            <person name="Noh H."/>
        </authorList>
    </citation>
    <scope>NUCLEOTIDE SEQUENCE</scope>
    <source>
        <strain evidence="4">DUCC4014</strain>
    </source>
</reference>
<feature type="domain" description="Myb-like" evidence="3">
    <location>
        <begin position="109"/>
        <end position="184"/>
    </location>
</feature>
<feature type="compositionally biased region" description="Acidic residues" evidence="2">
    <location>
        <begin position="48"/>
        <end position="61"/>
    </location>
</feature>
<dbReference type="EMBL" id="CP086716">
    <property type="protein sequence ID" value="WOO80829.1"/>
    <property type="molecule type" value="Genomic_DNA"/>
</dbReference>
<feature type="compositionally biased region" description="Polar residues" evidence="2">
    <location>
        <begin position="1"/>
        <end position="13"/>
    </location>
</feature>